<organism evidence="2 3">
    <name type="scientific">Dreissena polymorpha</name>
    <name type="common">Zebra mussel</name>
    <name type="synonym">Mytilus polymorpha</name>
    <dbReference type="NCBI Taxonomy" id="45954"/>
    <lineage>
        <taxon>Eukaryota</taxon>
        <taxon>Metazoa</taxon>
        <taxon>Spiralia</taxon>
        <taxon>Lophotrochozoa</taxon>
        <taxon>Mollusca</taxon>
        <taxon>Bivalvia</taxon>
        <taxon>Autobranchia</taxon>
        <taxon>Heteroconchia</taxon>
        <taxon>Euheterodonta</taxon>
        <taxon>Imparidentia</taxon>
        <taxon>Neoheterodontei</taxon>
        <taxon>Myida</taxon>
        <taxon>Dreissenoidea</taxon>
        <taxon>Dreissenidae</taxon>
        <taxon>Dreissena</taxon>
    </lineage>
</organism>
<evidence type="ECO:0000313" key="2">
    <source>
        <dbReference type="EMBL" id="KAH3726623.1"/>
    </source>
</evidence>
<dbReference type="SUPFAM" id="SSF50911">
    <property type="entry name" value="Mannose 6-phosphate receptor domain"/>
    <property type="match status" value="1"/>
</dbReference>
<evidence type="ECO:0000256" key="1">
    <source>
        <dbReference type="SAM" id="SignalP"/>
    </source>
</evidence>
<feature type="signal peptide" evidence="1">
    <location>
        <begin position="1"/>
        <end position="25"/>
    </location>
</feature>
<reference evidence="2" key="2">
    <citation type="submission" date="2020-11" db="EMBL/GenBank/DDBJ databases">
        <authorList>
            <person name="McCartney M.A."/>
            <person name="Auch B."/>
            <person name="Kono T."/>
            <person name="Mallez S."/>
            <person name="Becker A."/>
            <person name="Gohl D.M."/>
            <person name="Silverstein K.A.T."/>
            <person name="Koren S."/>
            <person name="Bechman K.B."/>
            <person name="Herman A."/>
            <person name="Abrahante J.E."/>
            <person name="Garbe J."/>
        </authorList>
    </citation>
    <scope>NUCLEOTIDE SEQUENCE</scope>
    <source>
        <strain evidence="2">Duluth1</strain>
        <tissue evidence="2">Whole animal</tissue>
    </source>
</reference>
<accession>A0A9D4CLL1</accession>
<dbReference type="Gene3D" id="2.70.130.10">
    <property type="entry name" value="Mannose-6-phosphate receptor binding domain"/>
    <property type="match status" value="1"/>
</dbReference>
<evidence type="ECO:0000313" key="3">
    <source>
        <dbReference type="Proteomes" id="UP000828390"/>
    </source>
</evidence>
<reference evidence="2" key="1">
    <citation type="journal article" date="2019" name="bioRxiv">
        <title>The Genome of the Zebra Mussel, Dreissena polymorpha: A Resource for Invasive Species Research.</title>
        <authorList>
            <person name="McCartney M.A."/>
            <person name="Auch B."/>
            <person name="Kono T."/>
            <person name="Mallez S."/>
            <person name="Zhang Y."/>
            <person name="Obille A."/>
            <person name="Becker A."/>
            <person name="Abrahante J.E."/>
            <person name="Garbe J."/>
            <person name="Badalamenti J.P."/>
            <person name="Herman A."/>
            <person name="Mangelson H."/>
            <person name="Liachko I."/>
            <person name="Sullivan S."/>
            <person name="Sone E.D."/>
            <person name="Koren S."/>
            <person name="Silverstein K.A.T."/>
            <person name="Beckman K.B."/>
            <person name="Gohl D.M."/>
        </authorList>
    </citation>
    <scope>NUCLEOTIDE SEQUENCE</scope>
    <source>
        <strain evidence="2">Duluth1</strain>
        <tissue evidence="2">Whole animal</tissue>
    </source>
</reference>
<dbReference type="EMBL" id="JAIWYP010000012">
    <property type="protein sequence ID" value="KAH3726623.1"/>
    <property type="molecule type" value="Genomic_DNA"/>
</dbReference>
<dbReference type="InterPro" id="IPR009011">
    <property type="entry name" value="Man6P_isomerase_rcpt-bd_dom_sf"/>
</dbReference>
<evidence type="ECO:0008006" key="4">
    <source>
        <dbReference type="Google" id="ProtNLM"/>
    </source>
</evidence>
<dbReference type="Proteomes" id="UP000828390">
    <property type="component" value="Unassembled WGS sequence"/>
</dbReference>
<gene>
    <name evidence="2" type="ORF">DPMN_052491</name>
</gene>
<keyword evidence="1" id="KW-0732">Signal</keyword>
<sequence>MFFNGIYLIIFILLYFLAVGPTANCKSTNTTKNGWGSCRIQGAGKTSGTQVNLGSPTDDLKRDKTGRLVLTYQTDPSDPKPPGCTSPPTTTLVFICPSRGQVHFQLLFFSSL</sequence>
<comment type="caution">
    <text evidence="2">The sequence shown here is derived from an EMBL/GenBank/DDBJ whole genome shotgun (WGS) entry which is preliminary data.</text>
</comment>
<protein>
    <recommendedName>
        <fullName evidence="4">Secreted protein</fullName>
    </recommendedName>
</protein>
<proteinExistence type="predicted"/>
<name>A0A9D4CLL1_DREPO</name>
<keyword evidence="3" id="KW-1185">Reference proteome</keyword>
<dbReference type="AlphaFoldDB" id="A0A9D4CLL1"/>
<feature type="chain" id="PRO_5039284748" description="Secreted protein" evidence="1">
    <location>
        <begin position="26"/>
        <end position="112"/>
    </location>
</feature>